<dbReference type="InterPro" id="IPR013783">
    <property type="entry name" value="Ig-like_fold"/>
</dbReference>
<dbReference type="AlphaFoldDB" id="A0A953HQ85"/>
<evidence type="ECO:0000256" key="1">
    <source>
        <dbReference type="SAM" id="SignalP"/>
    </source>
</evidence>
<keyword evidence="4" id="KW-0482">Metalloprotease</keyword>
<evidence type="ECO:0000313" key="5">
    <source>
        <dbReference type="Proteomes" id="UP000753961"/>
    </source>
</evidence>
<dbReference type="Gene3D" id="2.60.40.10">
    <property type="entry name" value="Immunoglobulins"/>
    <property type="match status" value="1"/>
</dbReference>
<dbReference type="Proteomes" id="UP000753961">
    <property type="component" value="Unassembled WGS sequence"/>
</dbReference>
<dbReference type="InterPro" id="IPR036116">
    <property type="entry name" value="FN3_sf"/>
</dbReference>
<dbReference type="InterPro" id="IPR024079">
    <property type="entry name" value="MetalloPept_cat_dom_sf"/>
</dbReference>
<dbReference type="RefSeq" id="WP_222580388.1">
    <property type="nucleotide sequence ID" value="NZ_JAHVHU010000010.1"/>
</dbReference>
<dbReference type="InterPro" id="IPR026444">
    <property type="entry name" value="Secre_tail"/>
</dbReference>
<reference evidence="4" key="1">
    <citation type="submission" date="2021-06" db="EMBL/GenBank/DDBJ databases">
        <title>44 bacteria genomes isolated from Dapeng, Shenzhen.</title>
        <authorList>
            <person name="Zheng W."/>
            <person name="Yu S."/>
            <person name="Huang Y."/>
        </authorList>
    </citation>
    <scope>NUCLEOTIDE SEQUENCE</scope>
    <source>
        <strain evidence="4">DP5N28-2</strain>
    </source>
</reference>
<feature type="domain" description="Peptidase M43 pregnancy-associated plasma-A" evidence="2">
    <location>
        <begin position="176"/>
        <end position="298"/>
    </location>
</feature>
<gene>
    <name evidence="4" type="ORF">KUV50_11945</name>
</gene>
<feature type="signal peptide" evidence="1">
    <location>
        <begin position="1"/>
        <end position="31"/>
    </location>
</feature>
<feature type="domain" description="Secretion system C-terminal sorting" evidence="3">
    <location>
        <begin position="430"/>
        <end position="508"/>
    </location>
</feature>
<proteinExistence type="predicted"/>
<dbReference type="SUPFAM" id="SSF49265">
    <property type="entry name" value="Fibronectin type III"/>
    <property type="match status" value="1"/>
</dbReference>
<organism evidence="4 5">
    <name type="scientific">Membranihabitans marinus</name>
    <dbReference type="NCBI Taxonomy" id="1227546"/>
    <lineage>
        <taxon>Bacteria</taxon>
        <taxon>Pseudomonadati</taxon>
        <taxon>Bacteroidota</taxon>
        <taxon>Saprospiria</taxon>
        <taxon>Saprospirales</taxon>
        <taxon>Saprospiraceae</taxon>
        <taxon>Membranihabitans</taxon>
    </lineage>
</organism>
<evidence type="ECO:0000313" key="4">
    <source>
        <dbReference type="EMBL" id="MBY5958853.1"/>
    </source>
</evidence>
<sequence length="509" mass="57991">MNIFESHKISGRNVIIIILILKAFTSQSAFAQSTGEAFCGTPSLTEYIGDVNQLKKRPVVRSNSVDYYPLQIFSVAKSNGEGGLSRLEILRGLCTLNDDFLDYGLQFYLKNPIREINNDDYYEHSQSNGYKMMRNNNVTNVFNIYIVQDPNGTCGYFSPANEAVAIGQLCFIGGTHALTHEMGHYFGLPHTFKGWEKRSYDKDNVPRYLGIRGRDTTYVETVDGSNCSFSGDGFCDTPPDYISERWNCTSSGLSIKTYLDPNGAEFEVDGTNFMSYAQDRCQSMFTPEQTDRMHQILETRYSNRRYKFIPSPEVKGEAIRMTAPADQVDVDHEDVTLTWDPLAGAQEYIVQISILPGILFDKYNKMLQFTTTETEIKIPSNQLKPEQKYYWRIIPLNSFTFCPEPSDQRAFTPQVKSNTHVLPDGDKIRIYPNMIFSGQSEIKIQYTFSTARQLLFSIYNVQGQLIRHSKERVIGHSESLLYTGDLKSGLYLIHISDGKNRVLQKLMVQ</sequence>
<dbReference type="NCBIfam" id="TIGR04183">
    <property type="entry name" value="Por_Secre_tail"/>
    <property type="match status" value="1"/>
</dbReference>
<dbReference type="SUPFAM" id="SSF55486">
    <property type="entry name" value="Metalloproteases ('zincins'), catalytic domain"/>
    <property type="match status" value="1"/>
</dbReference>
<dbReference type="EMBL" id="JAHVHU010000010">
    <property type="protein sequence ID" value="MBY5958853.1"/>
    <property type="molecule type" value="Genomic_DNA"/>
</dbReference>
<dbReference type="InterPro" id="IPR008754">
    <property type="entry name" value="Peptidase_M43"/>
</dbReference>
<comment type="caution">
    <text evidence="4">The sequence shown here is derived from an EMBL/GenBank/DDBJ whole genome shotgun (WGS) entry which is preliminary data.</text>
</comment>
<accession>A0A953HQ85</accession>
<feature type="chain" id="PRO_5036899885" evidence="1">
    <location>
        <begin position="32"/>
        <end position="509"/>
    </location>
</feature>
<keyword evidence="4" id="KW-0645">Protease</keyword>
<dbReference type="Pfam" id="PF18962">
    <property type="entry name" value="Por_Secre_tail"/>
    <property type="match status" value="1"/>
</dbReference>
<keyword evidence="4" id="KW-0378">Hydrolase</keyword>
<dbReference type="GO" id="GO:0008237">
    <property type="term" value="F:metallopeptidase activity"/>
    <property type="evidence" value="ECO:0007669"/>
    <property type="project" value="UniProtKB-KW"/>
</dbReference>
<keyword evidence="5" id="KW-1185">Reference proteome</keyword>
<keyword evidence="1" id="KW-0732">Signal</keyword>
<name>A0A953HQ85_9BACT</name>
<dbReference type="Pfam" id="PF05572">
    <property type="entry name" value="Peptidase_M43"/>
    <property type="match status" value="1"/>
</dbReference>
<protein>
    <submittedName>
        <fullName evidence="4">Zinc-dependent metalloprotease</fullName>
    </submittedName>
</protein>
<dbReference type="Gene3D" id="3.40.390.10">
    <property type="entry name" value="Collagenase (Catalytic Domain)"/>
    <property type="match status" value="1"/>
</dbReference>
<evidence type="ECO:0000259" key="3">
    <source>
        <dbReference type="Pfam" id="PF18962"/>
    </source>
</evidence>
<evidence type="ECO:0000259" key="2">
    <source>
        <dbReference type="Pfam" id="PF05572"/>
    </source>
</evidence>